<evidence type="ECO:0000313" key="7">
    <source>
        <dbReference type="Proteomes" id="UP000000576"/>
    </source>
</evidence>
<feature type="compositionally biased region" description="Basic residues" evidence="4">
    <location>
        <begin position="19"/>
        <end position="35"/>
    </location>
</feature>
<dbReference type="PANTHER" id="PTHR44196:SF1">
    <property type="entry name" value="DEHYDROGENASE_REDUCTASE SDR FAMILY MEMBER 7B"/>
    <property type="match status" value="1"/>
</dbReference>
<dbReference type="Proteomes" id="UP000000576">
    <property type="component" value="Chromosome"/>
</dbReference>
<feature type="region of interest" description="Disordered" evidence="4">
    <location>
        <begin position="1"/>
        <end position="44"/>
    </location>
</feature>
<dbReference type="PRINTS" id="PR00080">
    <property type="entry name" value="SDRFAMILY"/>
</dbReference>
<protein>
    <submittedName>
        <fullName evidence="6">Oxidoreductase</fullName>
    </submittedName>
</protein>
<proteinExistence type="inferred from homology"/>
<dbReference type="InterPro" id="IPR002347">
    <property type="entry name" value="SDR_fam"/>
</dbReference>
<gene>
    <name evidence="6" type="ordered locus">XAC1180</name>
</gene>
<evidence type="ECO:0000256" key="3">
    <source>
        <dbReference type="RuleBase" id="RU000363"/>
    </source>
</evidence>
<dbReference type="PANTHER" id="PTHR44196">
    <property type="entry name" value="DEHYDROGENASE/REDUCTASE SDR FAMILY MEMBER 7B"/>
    <property type="match status" value="1"/>
</dbReference>
<keyword evidence="5" id="KW-0812">Transmembrane</keyword>
<dbReference type="Pfam" id="PF00106">
    <property type="entry name" value="adh_short"/>
    <property type="match status" value="1"/>
</dbReference>
<keyword evidence="5" id="KW-1133">Transmembrane helix</keyword>
<evidence type="ECO:0000256" key="4">
    <source>
        <dbReference type="SAM" id="MobiDB-lite"/>
    </source>
</evidence>
<dbReference type="InterPro" id="IPR036291">
    <property type="entry name" value="NAD(P)-bd_dom_sf"/>
</dbReference>
<name>A0AAI8ES74_XANAC</name>
<accession>A0AAI8ES74</accession>
<evidence type="ECO:0000313" key="6">
    <source>
        <dbReference type="EMBL" id="AAM36052.1"/>
    </source>
</evidence>
<dbReference type="PRINTS" id="PR00081">
    <property type="entry name" value="GDHRDH"/>
</dbReference>
<dbReference type="KEGG" id="xac:XAC1180"/>
<dbReference type="NCBIfam" id="NF004792">
    <property type="entry name" value="PRK06139.1"/>
    <property type="match status" value="1"/>
</dbReference>
<feature type="transmembrane region" description="Helical" evidence="5">
    <location>
        <begin position="310"/>
        <end position="327"/>
    </location>
</feature>
<dbReference type="EMBL" id="AE008923">
    <property type="protein sequence ID" value="AAM36052.1"/>
    <property type="molecule type" value="Genomic_DNA"/>
</dbReference>
<evidence type="ECO:0000256" key="2">
    <source>
        <dbReference type="ARBA" id="ARBA00023002"/>
    </source>
</evidence>
<evidence type="ECO:0000256" key="1">
    <source>
        <dbReference type="ARBA" id="ARBA00006484"/>
    </source>
</evidence>
<dbReference type="GO" id="GO:0016491">
    <property type="term" value="F:oxidoreductase activity"/>
    <property type="evidence" value="ECO:0007669"/>
    <property type="project" value="UniProtKB-KW"/>
</dbReference>
<sequence length="330" mass="35793">METSHASHPSCPRGDFRRVQRHRPSHCRSIRRTRRAPGAGRTREDALDAVAERCRARGAEVLVVPTDVKHAEQVEALATSAQSFLGRIDLWFGNVGVGAVGKFHEVPMEASAAVIHANLLGRMHDAHAVIPIFVDQGHGIFVNMISSGGFASTPFAAAYGASKFGQRGFSEALRAELSDYPHIHVCDVYPYFVDTPGLRHGANYVGRRISGPPLMLDTRTVAAAVVRLLDRPRNTVVLGTAVHAMRLGHALAPQALARAMYRFFERYFAQAPRVARSTGNVFAAPSIAGGIDGGYRRRPRLRARSTRDKVLIGAAAAAVTGLAVLALRRR</sequence>
<reference evidence="6 7" key="1">
    <citation type="journal article" date="2002" name="Nature">
        <title>Comparison of the genomes of two Xanthomonas pathogens with differing host specificities.</title>
        <authorList>
            <person name="da Silva A.C."/>
            <person name="Ferro J.A."/>
            <person name="Reinach F.C."/>
            <person name="Farah C.S."/>
            <person name="Furlan L.R."/>
            <person name="Quaggio R.B."/>
            <person name="Monteiro-Vitorello C.B."/>
            <person name="Van Sluys M.A."/>
            <person name="Almeida N.F."/>
            <person name="Alves L.M."/>
            <person name="do Amaral A.M."/>
            <person name="Bertolini M.C."/>
            <person name="Camargo L.E."/>
            <person name="Camarotte G."/>
            <person name="Cannavan F."/>
            <person name="Cardozo J."/>
            <person name="Chambergo F."/>
            <person name="Ciapina L.P."/>
            <person name="Cicarelli R.M."/>
            <person name="Coutinho L.L."/>
            <person name="Cursino-Santos J.R."/>
            <person name="El-Dorry H."/>
            <person name="Faria J.B."/>
            <person name="Ferreira A.J."/>
            <person name="Ferreira R.C."/>
            <person name="Ferro M.I."/>
            <person name="Formighieri E.F."/>
            <person name="Franco M.C."/>
            <person name="Greggio C.C."/>
            <person name="Gruber A."/>
            <person name="Katsuyama A.M."/>
            <person name="Kishi L.T."/>
            <person name="Leite R.P."/>
            <person name="Lemos E.G."/>
            <person name="Lemos M.V."/>
            <person name="Locali E.C."/>
            <person name="Machado M.A."/>
            <person name="Madeira A.M."/>
            <person name="Martinez-Rossi N.M."/>
            <person name="Martins E.C."/>
            <person name="Meidanis J."/>
            <person name="Menck C.F."/>
            <person name="Miyaki C.Y."/>
            <person name="Moon D.H."/>
            <person name="Moreira L.M."/>
            <person name="Novo M.T."/>
            <person name="Okura V.K."/>
            <person name="Oliveira M.C."/>
            <person name="Oliveira V.R."/>
            <person name="Pereira H.A."/>
            <person name="Rossi A."/>
            <person name="Sena J.A."/>
            <person name="Silva C."/>
            <person name="de Souza R.F."/>
            <person name="Spinola L.A."/>
            <person name="Takita M.A."/>
            <person name="Tamura R.E."/>
            <person name="Teixeira E.C."/>
            <person name="Tezza R.I."/>
            <person name="Trindade dos Santos M."/>
            <person name="Truffi D."/>
            <person name="Tsai S.M."/>
            <person name="White F.F."/>
            <person name="Setubal J.C."/>
            <person name="Kitajima J.P."/>
        </authorList>
    </citation>
    <scope>NUCLEOTIDE SEQUENCE [LARGE SCALE GENOMIC DNA]</scope>
    <source>
        <strain evidence="6 7">306</strain>
    </source>
</reference>
<keyword evidence="2" id="KW-0560">Oxidoreductase</keyword>
<organism evidence="6 7">
    <name type="scientific">Xanthomonas axonopodis pv. citri (strain 306)</name>
    <dbReference type="NCBI Taxonomy" id="190486"/>
    <lineage>
        <taxon>Bacteria</taxon>
        <taxon>Pseudomonadati</taxon>
        <taxon>Pseudomonadota</taxon>
        <taxon>Gammaproteobacteria</taxon>
        <taxon>Lysobacterales</taxon>
        <taxon>Lysobacteraceae</taxon>
        <taxon>Xanthomonas</taxon>
    </lineage>
</organism>
<keyword evidence="5" id="KW-0472">Membrane</keyword>
<dbReference type="AlphaFoldDB" id="A0AAI8ES74"/>
<comment type="similarity">
    <text evidence="1 3">Belongs to the short-chain dehydrogenases/reductases (SDR) family.</text>
</comment>
<evidence type="ECO:0000256" key="5">
    <source>
        <dbReference type="SAM" id="Phobius"/>
    </source>
</evidence>
<dbReference type="Gene3D" id="3.40.50.720">
    <property type="entry name" value="NAD(P)-binding Rossmann-like Domain"/>
    <property type="match status" value="1"/>
</dbReference>
<dbReference type="GO" id="GO:0016020">
    <property type="term" value="C:membrane"/>
    <property type="evidence" value="ECO:0007669"/>
    <property type="project" value="TreeGrafter"/>
</dbReference>
<dbReference type="SUPFAM" id="SSF51735">
    <property type="entry name" value="NAD(P)-binding Rossmann-fold domains"/>
    <property type="match status" value="1"/>
</dbReference>